<proteinExistence type="predicted"/>
<comment type="caution">
    <text evidence="1">The sequence shown here is derived from an EMBL/GenBank/DDBJ whole genome shotgun (WGS) entry which is preliminary data.</text>
</comment>
<gene>
    <name evidence="1" type="ORF">FHL15_008485</name>
</gene>
<name>A0A553HRX7_9PEZI</name>
<organism evidence="1 2">
    <name type="scientific">Xylaria flabelliformis</name>
    <dbReference type="NCBI Taxonomy" id="2512241"/>
    <lineage>
        <taxon>Eukaryota</taxon>
        <taxon>Fungi</taxon>
        <taxon>Dikarya</taxon>
        <taxon>Ascomycota</taxon>
        <taxon>Pezizomycotina</taxon>
        <taxon>Sordariomycetes</taxon>
        <taxon>Xylariomycetidae</taxon>
        <taxon>Xylariales</taxon>
        <taxon>Xylariaceae</taxon>
        <taxon>Xylaria</taxon>
    </lineage>
</organism>
<dbReference type="AlphaFoldDB" id="A0A553HRX7"/>
<evidence type="ECO:0000313" key="2">
    <source>
        <dbReference type="Proteomes" id="UP000319160"/>
    </source>
</evidence>
<dbReference type="Proteomes" id="UP000319160">
    <property type="component" value="Unassembled WGS sequence"/>
</dbReference>
<keyword evidence="2" id="KW-1185">Reference proteome</keyword>
<evidence type="ECO:0000313" key="1">
    <source>
        <dbReference type="EMBL" id="TRX90710.1"/>
    </source>
</evidence>
<protein>
    <submittedName>
        <fullName evidence="1">Uncharacterized protein</fullName>
    </submittedName>
</protein>
<dbReference type="EMBL" id="VFLP01000053">
    <property type="protein sequence ID" value="TRX90710.1"/>
    <property type="molecule type" value="Genomic_DNA"/>
</dbReference>
<sequence>MVVEARILEVSIDLKDAVGVYATDAGRLTALLEKPNGEAKTVPATMTGARPIANSERYAANRFATWARAATRAGGEGKDPACNFLWRWRRRLFRLFVGVGAS</sequence>
<reference evidence="2" key="1">
    <citation type="submission" date="2019-06" db="EMBL/GenBank/DDBJ databases">
        <title>Draft genome sequence of the griseofulvin-producing fungus Xylaria cubensis strain G536.</title>
        <authorList>
            <person name="Mead M.E."/>
            <person name="Raja H.A."/>
            <person name="Steenwyk J.L."/>
            <person name="Knowles S.L."/>
            <person name="Oberlies N.H."/>
            <person name="Rokas A."/>
        </authorList>
    </citation>
    <scope>NUCLEOTIDE SEQUENCE [LARGE SCALE GENOMIC DNA]</scope>
    <source>
        <strain evidence="2">G536</strain>
    </source>
</reference>
<accession>A0A553HRX7</accession>